<name>A0A934NBV7_9BACT</name>
<dbReference type="Proteomes" id="UP000612893">
    <property type="component" value="Unassembled WGS sequence"/>
</dbReference>
<proteinExistence type="predicted"/>
<comment type="caution">
    <text evidence="1">The sequence shown here is derived from an EMBL/GenBank/DDBJ whole genome shotgun (WGS) entry which is preliminary data.</text>
</comment>
<accession>A0A934NBV7</accession>
<sequence>MATTLPSYYVPDFELELGGQSVPAELRAMVTKVHFEESLEAADRVEVEFANQGLRLLDHSLFELKTPLELSLGYRPDGIRHVFKGELSGVDPVFPASGMPTVTISAHDFMFRLTEGSKERSFPWFLPDSLVAVIVAAENFLITEPDPAAAIVGALNVFNQQPRSQYKQSDYKFLRQIAAEYGFDMWVDGDFMNFKFLLPGLPPPEVELRWGESLVEFSPKHTSIGELVAVTLRVWVQEIQTELAIQARWDGDSLSFRVMPVAFAEMTQAVDAGIGLPDIPLDNPVDAIKWVVSELRRRINNRTTGKGTAIGDPRLRVGQVITLSGLGNAFSGSTYRLTSVSHSLDSSGYRTGFEVRKELV</sequence>
<dbReference type="EMBL" id="JAEKNR010000243">
    <property type="protein sequence ID" value="MBJ7601413.1"/>
    <property type="molecule type" value="Genomic_DNA"/>
</dbReference>
<evidence type="ECO:0000313" key="2">
    <source>
        <dbReference type="Proteomes" id="UP000612893"/>
    </source>
</evidence>
<reference evidence="1" key="1">
    <citation type="submission" date="2020-10" db="EMBL/GenBank/DDBJ databases">
        <title>Ca. Dormibacterota MAGs.</title>
        <authorList>
            <person name="Montgomery K."/>
        </authorList>
    </citation>
    <scope>NUCLEOTIDE SEQUENCE [LARGE SCALE GENOMIC DNA]</scope>
    <source>
        <strain evidence="1">SC8812_S17_10</strain>
    </source>
</reference>
<dbReference type="RefSeq" id="WP_338205639.1">
    <property type="nucleotide sequence ID" value="NZ_JAEKNR010000243.1"/>
</dbReference>
<dbReference type="SUPFAM" id="SSF69279">
    <property type="entry name" value="Phage tail proteins"/>
    <property type="match status" value="1"/>
</dbReference>
<gene>
    <name evidence="1" type="ORF">JF922_25485</name>
</gene>
<dbReference type="AlphaFoldDB" id="A0A934NBV7"/>
<organism evidence="1 2">
    <name type="scientific">Candidatus Nephthysia bennettiae</name>
    <dbReference type="NCBI Taxonomy" id="3127016"/>
    <lineage>
        <taxon>Bacteria</taxon>
        <taxon>Bacillati</taxon>
        <taxon>Candidatus Dormiibacterota</taxon>
        <taxon>Candidatus Dormibacteria</taxon>
        <taxon>Candidatus Dormibacterales</taxon>
        <taxon>Candidatus Dormibacteraceae</taxon>
        <taxon>Candidatus Nephthysia</taxon>
    </lineage>
</organism>
<protein>
    <submittedName>
        <fullName evidence="1">Phage late control D family protein</fullName>
    </submittedName>
</protein>
<keyword evidence="2" id="KW-1185">Reference proteome</keyword>
<evidence type="ECO:0000313" key="1">
    <source>
        <dbReference type="EMBL" id="MBJ7601413.1"/>
    </source>
</evidence>